<comment type="caution">
    <text evidence="3">The sequence shown here is derived from an EMBL/GenBank/DDBJ whole genome shotgun (WGS) entry which is preliminary data.</text>
</comment>
<evidence type="ECO:0000313" key="4">
    <source>
        <dbReference type="Proteomes" id="UP000789342"/>
    </source>
</evidence>
<feature type="region of interest" description="Disordered" evidence="1">
    <location>
        <begin position="1"/>
        <end position="23"/>
    </location>
</feature>
<organism evidence="3 4">
    <name type="scientific">Acaulospora morrowiae</name>
    <dbReference type="NCBI Taxonomy" id="94023"/>
    <lineage>
        <taxon>Eukaryota</taxon>
        <taxon>Fungi</taxon>
        <taxon>Fungi incertae sedis</taxon>
        <taxon>Mucoromycota</taxon>
        <taxon>Glomeromycotina</taxon>
        <taxon>Glomeromycetes</taxon>
        <taxon>Diversisporales</taxon>
        <taxon>Acaulosporaceae</taxon>
        <taxon>Acaulospora</taxon>
    </lineage>
</organism>
<evidence type="ECO:0000313" key="3">
    <source>
        <dbReference type="EMBL" id="CAG8718929.1"/>
    </source>
</evidence>
<gene>
    <name evidence="2" type="ORF">AMORRO_LOCUS11510</name>
    <name evidence="3" type="ORF">AMORRO_LOCUS13209</name>
</gene>
<evidence type="ECO:0000256" key="1">
    <source>
        <dbReference type="SAM" id="MobiDB-lite"/>
    </source>
</evidence>
<dbReference type="AlphaFoldDB" id="A0A9N9NB51"/>
<reference evidence="3" key="1">
    <citation type="submission" date="2021-06" db="EMBL/GenBank/DDBJ databases">
        <authorList>
            <person name="Kallberg Y."/>
            <person name="Tangrot J."/>
            <person name="Rosling A."/>
        </authorList>
    </citation>
    <scope>NUCLEOTIDE SEQUENCE</scope>
    <source>
        <strain evidence="3">CL551</strain>
    </source>
</reference>
<dbReference type="Gene3D" id="3.30.200.20">
    <property type="entry name" value="Phosphorylase Kinase, domain 1"/>
    <property type="match status" value="1"/>
</dbReference>
<feature type="non-terminal residue" evidence="3">
    <location>
        <position position="48"/>
    </location>
</feature>
<dbReference type="EMBL" id="CAJVPV010014802">
    <property type="protein sequence ID" value="CAG8687955.1"/>
    <property type="molecule type" value="Genomic_DNA"/>
</dbReference>
<feature type="compositionally biased region" description="Basic and acidic residues" evidence="1">
    <location>
        <begin position="10"/>
        <end position="21"/>
    </location>
</feature>
<dbReference type="EMBL" id="CAJVPV010021756">
    <property type="protein sequence ID" value="CAG8718929.1"/>
    <property type="molecule type" value="Genomic_DNA"/>
</dbReference>
<name>A0A9N9NB51_9GLOM</name>
<dbReference type="OrthoDB" id="40902at2759"/>
<sequence>MGITDFLEQALHREPQPDTHEKKKYYKIGKVLGSGTYGSVKEAVKTTT</sequence>
<protein>
    <submittedName>
        <fullName evidence="3">16845_t:CDS:1</fullName>
    </submittedName>
    <submittedName>
        <fullName evidence="2">9714_t:CDS:1</fullName>
    </submittedName>
</protein>
<accession>A0A9N9NB51</accession>
<keyword evidence="4" id="KW-1185">Reference proteome</keyword>
<proteinExistence type="predicted"/>
<dbReference type="Proteomes" id="UP000789342">
    <property type="component" value="Unassembled WGS sequence"/>
</dbReference>
<evidence type="ECO:0000313" key="2">
    <source>
        <dbReference type="EMBL" id="CAG8687955.1"/>
    </source>
</evidence>